<sequence length="467" mass="53800">MAAPTIAPPPIHKRIQDTAVPSPAPIPTQKPHWIQFSLTECLLSPPRTPPAPAPTPPEPETTPPPSACQLPSQEEDPFHKRKRKLKDYGSIPELLASYIATNNTITQNELADLVSKETGQEITQKKLNEEKAKAFNKEIKPLLTEHPFIAIDECSFYPNLDPRFGYSLKGERAVSKKPNNQGEHYTLLLAVSNLKKNEINPIGDKKNYLLMDNARIHNASRKRKEANLPSIEEQMARKNIETEYRKTKNYYEGMKLAIEKAVEELNKQDLSKDFWHCKLVVKQEQKDKELTNLEEKIQRLLNELSSLKSELDNNDGISVAKKSQLEKKQSNLEIQIKNLSSQEKQNKSTIEKLEKEVEKLKKRFENDKKPDKVPEPDNKKEEIVNYKYPLIGEKVGYYVFDNISSNRDRKLFYINQNHPQIKKLLSQEKLQENKQFAIRYGKIDKESSGKVVLIFNEDNQELEIIEV</sequence>
<proteinExistence type="predicted"/>
<feature type="region of interest" description="Disordered" evidence="2">
    <location>
        <begin position="1"/>
        <end position="79"/>
    </location>
</feature>
<feature type="compositionally biased region" description="Pro residues" evidence="2">
    <location>
        <begin position="1"/>
        <end position="10"/>
    </location>
</feature>
<reference evidence="3" key="1">
    <citation type="submission" date="2021-06" db="EMBL/GenBank/DDBJ databases">
        <authorList>
            <person name="Kallberg Y."/>
            <person name="Tangrot J."/>
            <person name="Rosling A."/>
        </authorList>
    </citation>
    <scope>NUCLEOTIDE SEQUENCE</scope>
    <source>
        <strain evidence="3">FL130A</strain>
    </source>
</reference>
<gene>
    <name evidence="3" type="ORF">ALEPTO_LOCUS7207</name>
</gene>
<dbReference type="EMBL" id="CAJVPS010002969">
    <property type="protein sequence ID" value="CAG8579924.1"/>
    <property type="molecule type" value="Genomic_DNA"/>
</dbReference>
<organism evidence="3 4">
    <name type="scientific">Ambispora leptoticha</name>
    <dbReference type="NCBI Taxonomy" id="144679"/>
    <lineage>
        <taxon>Eukaryota</taxon>
        <taxon>Fungi</taxon>
        <taxon>Fungi incertae sedis</taxon>
        <taxon>Mucoromycota</taxon>
        <taxon>Glomeromycotina</taxon>
        <taxon>Glomeromycetes</taxon>
        <taxon>Archaeosporales</taxon>
        <taxon>Ambisporaceae</taxon>
        <taxon>Ambispora</taxon>
    </lineage>
</organism>
<name>A0A9N9BU60_9GLOM</name>
<protein>
    <submittedName>
        <fullName evidence="3">10334_t:CDS:1</fullName>
    </submittedName>
</protein>
<evidence type="ECO:0000313" key="3">
    <source>
        <dbReference type="EMBL" id="CAG8579924.1"/>
    </source>
</evidence>
<accession>A0A9N9BU60</accession>
<evidence type="ECO:0000256" key="2">
    <source>
        <dbReference type="SAM" id="MobiDB-lite"/>
    </source>
</evidence>
<evidence type="ECO:0000313" key="4">
    <source>
        <dbReference type="Proteomes" id="UP000789508"/>
    </source>
</evidence>
<evidence type="ECO:0000256" key="1">
    <source>
        <dbReference type="SAM" id="Coils"/>
    </source>
</evidence>
<feature type="compositionally biased region" description="Pro residues" evidence="2">
    <location>
        <begin position="46"/>
        <end position="66"/>
    </location>
</feature>
<dbReference type="AlphaFoldDB" id="A0A9N9BU60"/>
<comment type="caution">
    <text evidence="3">The sequence shown here is derived from an EMBL/GenBank/DDBJ whole genome shotgun (WGS) entry which is preliminary data.</text>
</comment>
<keyword evidence="1" id="KW-0175">Coiled coil</keyword>
<keyword evidence="4" id="KW-1185">Reference proteome</keyword>
<dbReference type="Proteomes" id="UP000789508">
    <property type="component" value="Unassembled WGS sequence"/>
</dbReference>
<feature type="coiled-coil region" evidence="1">
    <location>
        <begin position="283"/>
        <end position="370"/>
    </location>
</feature>
<dbReference type="OrthoDB" id="2266637at2759"/>